<dbReference type="GO" id="GO:0030424">
    <property type="term" value="C:axon"/>
    <property type="evidence" value="ECO:0007669"/>
    <property type="project" value="TreeGrafter"/>
</dbReference>
<dbReference type="GO" id="GO:0050909">
    <property type="term" value="P:sensory perception of taste"/>
    <property type="evidence" value="ECO:0007669"/>
    <property type="project" value="InterPro"/>
</dbReference>
<dbReference type="PANTHER" id="PTHR21143:SF133">
    <property type="entry name" value="GUSTATORY AND PHEROMONE RECEPTOR 32A-RELATED"/>
    <property type="match status" value="1"/>
</dbReference>
<keyword evidence="10" id="KW-1185">Reference proteome</keyword>
<evidence type="ECO:0000256" key="1">
    <source>
        <dbReference type="ARBA" id="ARBA00004651"/>
    </source>
</evidence>
<dbReference type="GO" id="GO:0005886">
    <property type="term" value="C:plasma membrane"/>
    <property type="evidence" value="ECO:0007669"/>
    <property type="project" value="UniProtKB-SubCell"/>
</dbReference>
<evidence type="ECO:0000256" key="2">
    <source>
        <dbReference type="ARBA" id="ARBA00022475"/>
    </source>
</evidence>
<keyword evidence="3 8" id="KW-0812">Transmembrane</keyword>
<dbReference type="GO" id="GO:0008049">
    <property type="term" value="P:male courtship behavior"/>
    <property type="evidence" value="ECO:0007669"/>
    <property type="project" value="TreeGrafter"/>
</dbReference>
<evidence type="ECO:0000256" key="5">
    <source>
        <dbReference type="ARBA" id="ARBA00023136"/>
    </source>
</evidence>
<dbReference type="GO" id="GO:0007165">
    <property type="term" value="P:signal transduction"/>
    <property type="evidence" value="ECO:0007669"/>
    <property type="project" value="UniProtKB-KW"/>
</dbReference>
<keyword evidence="6 9" id="KW-0675">Receptor</keyword>
<dbReference type="PANTHER" id="PTHR21143">
    <property type="entry name" value="INVERTEBRATE GUSTATORY RECEPTOR"/>
    <property type="match status" value="1"/>
</dbReference>
<keyword evidence="5 8" id="KW-0472">Membrane</keyword>
<evidence type="ECO:0000256" key="7">
    <source>
        <dbReference type="ARBA" id="ARBA00023224"/>
    </source>
</evidence>
<keyword evidence="2" id="KW-1003">Cell membrane</keyword>
<protein>
    <submittedName>
        <fullName evidence="9">Gustatory receptor 28b</fullName>
    </submittedName>
</protein>
<comment type="caution">
    <text evidence="9">The sequence shown here is derived from an EMBL/GenBank/DDBJ whole genome shotgun (WGS) entry which is preliminary data.</text>
</comment>
<evidence type="ECO:0000256" key="4">
    <source>
        <dbReference type="ARBA" id="ARBA00022989"/>
    </source>
</evidence>
<dbReference type="GO" id="GO:0043025">
    <property type="term" value="C:neuronal cell body"/>
    <property type="evidence" value="ECO:0007669"/>
    <property type="project" value="TreeGrafter"/>
</dbReference>
<gene>
    <name evidence="9" type="primary">Gr28b_0</name>
    <name evidence="9" type="ORF">Bhyg_05225</name>
</gene>
<dbReference type="Pfam" id="PF08395">
    <property type="entry name" value="7tm_7"/>
    <property type="match status" value="1"/>
</dbReference>
<name>A0A9Q0NGQ4_9DIPT</name>
<reference evidence="9" key="1">
    <citation type="submission" date="2022-07" db="EMBL/GenBank/DDBJ databases">
        <authorList>
            <person name="Trinca V."/>
            <person name="Uliana J.V.C."/>
            <person name="Torres T.T."/>
            <person name="Ward R.J."/>
            <person name="Monesi N."/>
        </authorList>
    </citation>
    <scope>NUCLEOTIDE SEQUENCE</scope>
    <source>
        <strain evidence="9">HSMRA1968</strain>
        <tissue evidence="9">Whole embryos</tissue>
    </source>
</reference>
<proteinExistence type="predicted"/>
<evidence type="ECO:0000256" key="8">
    <source>
        <dbReference type="SAM" id="Phobius"/>
    </source>
</evidence>
<evidence type="ECO:0000313" key="9">
    <source>
        <dbReference type="EMBL" id="KAJ6649982.1"/>
    </source>
</evidence>
<keyword evidence="7" id="KW-0807">Transducer</keyword>
<feature type="transmembrane region" description="Helical" evidence="8">
    <location>
        <begin position="52"/>
        <end position="70"/>
    </location>
</feature>
<organism evidence="9 10">
    <name type="scientific">Pseudolycoriella hygida</name>
    <dbReference type="NCBI Taxonomy" id="35572"/>
    <lineage>
        <taxon>Eukaryota</taxon>
        <taxon>Metazoa</taxon>
        <taxon>Ecdysozoa</taxon>
        <taxon>Arthropoda</taxon>
        <taxon>Hexapoda</taxon>
        <taxon>Insecta</taxon>
        <taxon>Pterygota</taxon>
        <taxon>Neoptera</taxon>
        <taxon>Endopterygota</taxon>
        <taxon>Diptera</taxon>
        <taxon>Nematocera</taxon>
        <taxon>Sciaroidea</taxon>
        <taxon>Sciaridae</taxon>
        <taxon>Pseudolycoriella</taxon>
    </lineage>
</organism>
<evidence type="ECO:0000313" key="10">
    <source>
        <dbReference type="Proteomes" id="UP001151699"/>
    </source>
</evidence>
<dbReference type="AlphaFoldDB" id="A0A9Q0NGQ4"/>
<evidence type="ECO:0000256" key="6">
    <source>
        <dbReference type="ARBA" id="ARBA00023170"/>
    </source>
</evidence>
<evidence type="ECO:0000256" key="3">
    <source>
        <dbReference type="ARBA" id="ARBA00022692"/>
    </source>
</evidence>
<dbReference type="GO" id="GO:0007635">
    <property type="term" value="P:chemosensory behavior"/>
    <property type="evidence" value="ECO:0007669"/>
    <property type="project" value="TreeGrafter"/>
</dbReference>
<comment type="subcellular location">
    <subcellularLocation>
        <location evidence="1">Cell membrane</location>
        <topology evidence="1">Multi-pass membrane protein</topology>
    </subcellularLocation>
</comment>
<dbReference type="InterPro" id="IPR013604">
    <property type="entry name" value="7TM_chemorcpt"/>
</dbReference>
<dbReference type="EMBL" id="WJQU01000001">
    <property type="protein sequence ID" value="KAJ6649982.1"/>
    <property type="molecule type" value="Genomic_DNA"/>
</dbReference>
<sequence length="75" mass="8438">MGKSSKTGDILLSIRLNKSVDIRRSIDEFGLQLSHNKLKVTTCGLYSMDHTILYSIVAMAFTYTLILIQFELAGR</sequence>
<dbReference type="OrthoDB" id="6366728at2759"/>
<dbReference type="Proteomes" id="UP001151699">
    <property type="component" value="Chromosome A"/>
</dbReference>
<accession>A0A9Q0NGQ4</accession>
<dbReference type="GO" id="GO:0030425">
    <property type="term" value="C:dendrite"/>
    <property type="evidence" value="ECO:0007669"/>
    <property type="project" value="TreeGrafter"/>
</dbReference>
<keyword evidence="4 8" id="KW-1133">Transmembrane helix</keyword>